<sequence length="73" mass="7371">MPSVVGAVNISNVLVSSSVEFGDCLAIKPKSTAFTTVGSGSGNTGNFMNITSSTSTANTIDMDIKDQNVVGNA</sequence>
<accession>A0A0B6AT06</accession>
<dbReference type="InterPro" id="IPR019618">
    <property type="entry name" value="Spore_germination_GerPA"/>
</dbReference>
<dbReference type="EMBL" id="CP009920">
    <property type="protein sequence ID" value="AJI22974.1"/>
    <property type="molecule type" value="Genomic_DNA"/>
</dbReference>
<proteinExistence type="inferred from homology"/>
<reference evidence="2 3" key="1">
    <citation type="journal article" date="2015" name="Genome Announc.">
        <title>Complete genome sequences for 35 biothreat assay-relevant bacillus species.</title>
        <authorList>
            <person name="Johnson S.L."/>
            <person name="Daligault H.E."/>
            <person name="Davenport K.W."/>
            <person name="Jaissle J."/>
            <person name="Frey K.G."/>
            <person name="Ladner J.T."/>
            <person name="Broomall S.M."/>
            <person name="Bishop-Lilly K.A."/>
            <person name="Bruce D.C."/>
            <person name="Gibbons H.S."/>
            <person name="Coyne S.R."/>
            <person name="Lo C.C."/>
            <person name="Meincke L."/>
            <person name="Munk A.C."/>
            <person name="Koroleva G.I."/>
            <person name="Rosenzweig C.N."/>
            <person name="Palacios G.F."/>
            <person name="Redden C.L."/>
            <person name="Minogue T.D."/>
            <person name="Chain P.S."/>
        </authorList>
    </citation>
    <scope>NUCLEOTIDE SEQUENCE [LARGE SCALE GENOMIC DNA]</scope>
    <source>
        <strain evidence="3">ATCC 14581 / DSM 32 / JCM 2506 / NBRC 15308 / NCIMB 9376 / NCTC 10342 / NRRL B-14308 / VKM B-512</strain>
    </source>
</reference>
<name>A0A0B6AT06_PRIM2</name>
<evidence type="ECO:0000256" key="1">
    <source>
        <dbReference type="ARBA" id="ARBA00008103"/>
    </source>
</evidence>
<dbReference type="PANTHER" id="PTHR37808:SF1">
    <property type="entry name" value="SPORE GERMINATION PROTEIN-LIKE PROTEIN YDZR"/>
    <property type="match status" value="1"/>
</dbReference>
<organism evidence="2 3">
    <name type="scientific">Priestia megaterium (strain ATCC 14581 / DSM 32 / CCUG 1817 / JCM 2506 / NBRC 15308 / NCIMB 9376 / NCTC 10342 / NRRL B-14308 / VKM B-512 / Ford 19)</name>
    <name type="common">Bacillus megaterium</name>
    <dbReference type="NCBI Taxonomy" id="1348623"/>
    <lineage>
        <taxon>Bacteria</taxon>
        <taxon>Bacillati</taxon>
        <taxon>Bacillota</taxon>
        <taxon>Bacilli</taxon>
        <taxon>Bacillales</taxon>
        <taxon>Bacillaceae</taxon>
        <taxon>Priestia</taxon>
    </lineage>
</organism>
<dbReference type="Pfam" id="PF10676">
    <property type="entry name" value="gerPA"/>
    <property type="match status" value="1"/>
</dbReference>
<evidence type="ECO:0000313" key="2">
    <source>
        <dbReference type="EMBL" id="AJI22974.1"/>
    </source>
</evidence>
<dbReference type="KEGG" id="bmeg:BG04_3789"/>
<dbReference type="AlphaFoldDB" id="A0A0B6AT06"/>
<dbReference type="RefSeq" id="WP_016763526.1">
    <property type="nucleotide sequence ID" value="NZ_BCVB01000002.1"/>
</dbReference>
<dbReference type="HOGENOM" id="CLU_173188_1_1_9"/>
<gene>
    <name evidence="2" type="ORF">BG04_3789</name>
</gene>
<comment type="similarity">
    <text evidence="1">Belongs to the GerPA/GerPF family.</text>
</comment>
<dbReference type="Proteomes" id="UP000031829">
    <property type="component" value="Chromosome"/>
</dbReference>
<protein>
    <submittedName>
        <fullName evidence="2">Spore germination gerPA/gerPF family protein</fullName>
    </submittedName>
</protein>
<dbReference type="GeneID" id="93641837"/>
<dbReference type="PANTHER" id="PTHR37808">
    <property type="entry name" value="SPORE GERMINATION PROTEIN-LIKE PROTEIN YDZR-RELATED"/>
    <property type="match status" value="1"/>
</dbReference>
<evidence type="ECO:0000313" key="3">
    <source>
        <dbReference type="Proteomes" id="UP000031829"/>
    </source>
</evidence>